<evidence type="ECO:0000256" key="4">
    <source>
        <dbReference type="ARBA" id="ARBA00022692"/>
    </source>
</evidence>
<protein>
    <submittedName>
        <fullName evidence="9">DUF421 domain-containing protein</fullName>
    </submittedName>
</protein>
<proteinExistence type="inferred from homology"/>
<feature type="transmembrane region" description="Helical" evidence="7">
    <location>
        <begin position="12"/>
        <end position="29"/>
    </location>
</feature>
<comment type="similarity">
    <text evidence="2">Belongs to the UPF0702 family.</text>
</comment>
<dbReference type="Pfam" id="PF04239">
    <property type="entry name" value="DUF421"/>
    <property type="match status" value="1"/>
</dbReference>
<evidence type="ECO:0000259" key="8">
    <source>
        <dbReference type="Pfam" id="PF04239"/>
    </source>
</evidence>
<dbReference type="EMBL" id="RZTZ01000004">
    <property type="protein sequence ID" value="RVT62822.1"/>
    <property type="molecule type" value="Genomic_DNA"/>
</dbReference>
<keyword evidence="4 7" id="KW-0812">Transmembrane</keyword>
<organism evidence="9 10">
    <name type="scientific">Niallia taxi</name>
    <dbReference type="NCBI Taxonomy" id="2499688"/>
    <lineage>
        <taxon>Bacteria</taxon>
        <taxon>Bacillati</taxon>
        <taxon>Bacillota</taxon>
        <taxon>Bacilli</taxon>
        <taxon>Bacillales</taxon>
        <taxon>Bacillaceae</taxon>
        <taxon>Niallia</taxon>
    </lineage>
</organism>
<accession>A0A437KBI7</accession>
<dbReference type="InterPro" id="IPR007353">
    <property type="entry name" value="DUF421"/>
</dbReference>
<sequence length="203" mass="22708">MGRKEISEMTFFNFASAIAIGEIAASLVVDDQLSISNGIYALLGWSLYTILMSYLDIKTLKGRQLLTGSPIILIKEGKILEQALHKCRLDLDTLKAMLRQKDVFSIAEVDFAIFESDGKLSVLKKDSGSSITNRNMYKVKNKLIPFPLEIILDGNIKKENLINSGFDNNWLIAQLQRAGIHSISEVFYAEVQTDGSLYIDKKV</sequence>
<gene>
    <name evidence="9" type="ORF">EM808_12710</name>
</gene>
<evidence type="ECO:0000256" key="2">
    <source>
        <dbReference type="ARBA" id="ARBA00006448"/>
    </source>
</evidence>
<keyword evidence="6 7" id="KW-0472">Membrane</keyword>
<dbReference type="PANTHER" id="PTHR34582">
    <property type="entry name" value="UPF0702 TRANSMEMBRANE PROTEIN YCAP"/>
    <property type="match status" value="1"/>
</dbReference>
<evidence type="ECO:0000256" key="3">
    <source>
        <dbReference type="ARBA" id="ARBA00022475"/>
    </source>
</evidence>
<comment type="caution">
    <text evidence="9">The sequence shown here is derived from an EMBL/GenBank/DDBJ whole genome shotgun (WGS) entry which is preliminary data.</text>
</comment>
<dbReference type="Gene3D" id="3.30.240.20">
    <property type="entry name" value="bsu07140 like domains"/>
    <property type="match status" value="2"/>
</dbReference>
<evidence type="ECO:0000313" key="10">
    <source>
        <dbReference type="Proteomes" id="UP000288024"/>
    </source>
</evidence>
<evidence type="ECO:0000256" key="7">
    <source>
        <dbReference type="SAM" id="Phobius"/>
    </source>
</evidence>
<keyword evidence="10" id="KW-1185">Reference proteome</keyword>
<reference evidence="9 10" key="1">
    <citation type="submission" date="2019-01" db="EMBL/GenBank/DDBJ databases">
        <title>Bacillus sp. M5HDSG1-1, whole genome shotgun sequence.</title>
        <authorList>
            <person name="Tuo L."/>
        </authorList>
    </citation>
    <scope>NUCLEOTIDE SEQUENCE [LARGE SCALE GENOMIC DNA]</scope>
    <source>
        <strain evidence="9 10">M5HDSG1-1</strain>
    </source>
</reference>
<dbReference type="GO" id="GO:0005886">
    <property type="term" value="C:plasma membrane"/>
    <property type="evidence" value="ECO:0007669"/>
    <property type="project" value="UniProtKB-SubCell"/>
</dbReference>
<evidence type="ECO:0000256" key="1">
    <source>
        <dbReference type="ARBA" id="ARBA00004651"/>
    </source>
</evidence>
<dbReference type="Proteomes" id="UP000288024">
    <property type="component" value="Unassembled WGS sequence"/>
</dbReference>
<evidence type="ECO:0000256" key="6">
    <source>
        <dbReference type="ARBA" id="ARBA00023136"/>
    </source>
</evidence>
<dbReference type="PANTHER" id="PTHR34582:SF7">
    <property type="entry name" value="UPF0702 TRANSMEMBRANE PROTEIN YDFS"/>
    <property type="match status" value="1"/>
</dbReference>
<feature type="transmembrane region" description="Helical" evidence="7">
    <location>
        <begin position="35"/>
        <end position="55"/>
    </location>
</feature>
<dbReference type="AlphaFoldDB" id="A0A437KBI7"/>
<feature type="domain" description="YetF C-terminal" evidence="8">
    <location>
        <begin position="61"/>
        <end position="192"/>
    </location>
</feature>
<evidence type="ECO:0000256" key="5">
    <source>
        <dbReference type="ARBA" id="ARBA00022989"/>
    </source>
</evidence>
<evidence type="ECO:0000313" key="9">
    <source>
        <dbReference type="EMBL" id="RVT62822.1"/>
    </source>
</evidence>
<keyword evidence="5 7" id="KW-1133">Transmembrane helix</keyword>
<dbReference type="InterPro" id="IPR023090">
    <property type="entry name" value="UPF0702_alpha/beta_dom_sf"/>
</dbReference>
<name>A0A437KBI7_9BACI</name>
<keyword evidence="3" id="KW-1003">Cell membrane</keyword>
<comment type="subcellular location">
    <subcellularLocation>
        <location evidence="1">Cell membrane</location>
        <topology evidence="1">Multi-pass membrane protein</topology>
    </subcellularLocation>
</comment>